<dbReference type="Proteomes" id="UP000295626">
    <property type="component" value="Unassembled WGS sequence"/>
</dbReference>
<evidence type="ECO:0008006" key="3">
    <source>
        <dbReference type="Google" id="ProtNLM"/>
    </source>
</evidence>
<protein>
    <recommendedName>
        <fullName evidence="3">Minor tail protein</fullName>
    </recommendedName>
</protein>
<keyword evidence="2" id="KW-1185">Reference proteome</keyword>
<evidence type="ECO:0000313" key="1">
    <source>
        <dbReference type="EMBL" id="TDC02274.1"/>
    </source>
</evidence>
<evidence type="ECO:0000313" key="2">
    <source>
        <dbReference type="Proteomes" id="UP000295626"/>
    </source>
</evidence>
<dbReference type="EMBL" id="SMKE01000013">
    <property type="protein sequence ID" value="TDC02274.1"/>
    <property type="molecule type" value="Genomic_DNA"/>
</dbReference>
<comment type="caution">
    <text evidence="1">The sequence shown here is derived from an EMBL/GenBank/DDBJ whole genome shotgun (WGS) entry which is preliminary data.</text>
</comment>
<name>A0ABY2DPT7_9ACTN</name>
<proteinExistence type="predicted"/>
<gene>
    <name evidence="1" type="ORF">E1091_01100</name>
</gene>
<organism evidence="1 2">
    <name type="scientific">Micromonospora fluostatini</name>
    <dbReference type="NCBI Taxonomy" id="1629071"/>
    <lineage>
        <taxon>Bacteria</taxon>
        <taxon>Bacillati</taxon>
        <taxon>Actinomycetota</taxon>
        <taxon>Actinomycetes</taxon>
        <taxon>Micromonosporales</taxon>
        <taxon>Micromonosporaceae</taxon>
        <taxon>Micromonospora</taxon>
    </lineage>
</organism>
<sequence length="303" mass="32849">MVSFSYPNPDYNDGEVVEGEYERLMAPLTPDGLIGHPSDDPPVFTNGVGTRVVRIIRSRRAYVRGFIYDSGGTDLEVTLAANTSGTTRVDLVVLRLDRSTWRVREAVITGTPGQGAPSPLDTSAYFDFPLAAVTVAHNASTLAAGATKLLAWYVRSDGQILCTGDTRPPHDQGRIVYETTTNRWLLSTGTRWRVQSEDTDWESLPLATGWSATINNLRRVDGVAYLLASPQRTGGNIGTGPVTLGNLPTGYHCSRVFEGLVNAPSSGDGRIVVNPSGLVQLVLYHGLEKNRFVNIHPLSWPVG</sequence>
<reference evidence="1 2" key="1">
    <citation type="submission" date="2019-02" db="EMBL/GenBank/DDBJ databases">
        <title>Draft genome sequences of novel Actinobacteria.</title>
        <authorList>
            <person name="Sahin N."/>
            <person name="Ay H."/>
            <person name="Saygin H."/>
        </authorList>
    </citation>
    <scope>NUCLEOTIDE SEQUENCE [LARGE SCALE GENOMIC DNA]</scope>
    <source>
        <strain evidence="1 2">JCM 30529</strain>
    </source>
</reference>
<accession>A0ABY2DPT7</accession>